<keyword evidence="11" id="KW-1185">Reference proteome</keyword>
<feature type="transmembrane region" description="Helical" evidence="8">
    <location>
        <begin position="181"/>
        <end position="202"/>
    </location>
</feature>
<dbReference type="Gene3D" id="1.20.1250.20">
    <property type="entry name" value="MFS general substrate transporter like domains"/>
    <property type="match status" value="1"/>
</dbReference>
<evidence type="ECO:0000313" key="11">
    <source>
        <dbReference type="Proteomes" id="UP000502665"/>
    </source>
</evidence>
<keyword evidence="3" id="KW-1003">Cell membrane</keyword>
<keyword evidence="6 8" id="KW-0472">Membrane</keyword>
<feature type="transmembrane region" description="Helical" evidence="8">
    <location>
        <begin position="319"/>
        <end position="341"/>
    </location>
</feature>
<accession>A0A6M4WZ47</accession>
<protein>
    <submittedName>
        <fullName evidence="10">MFS transporter</fullName>
    </submittedName>
</protein>
<organism evidence="10 11">
    <name type="scientific">Streptomyces asoensis</name>
    <dbReference type="NCBI Taxonomy" id="249586"/>
    <lineage>
        <taxon>Bacteria</taxon>
        <taxon>Bacillati</taxon>
        <taxon>Actinomycetota</taxon>
        <taxon>Actinomycetes</taxon>
        <taxon>Kitasatosporales</taxon>
        <taxon>Streptomycetaceae</taxon>
        <taxon>Streptomyces</taxon>
    </lineage>
</organism>
<reference evidence="10" key="1">
    <citation type="submission" date="2020-03" db="EMBL/GenBank/DDBJ databases">
        <title>Molecular networking-based the target discovery of potent antiproliferative macrolactams: 5/6/7/16 polycyclic ansamycins and glycosylated trienomycin from Streptomyces cacaoi subsp. asoensis.</title>
        <authorList>
            <person name="Liu L.-L."/>
        </authorList>
    </citation>
    <scope>NUCLEOTIDE SEQUENCE [LARGE SCALE GENOMIC DNA]</scope>
    <source>
        <strain evidence="10">H2S5</strain>
    </source>
</reference>
<proteinExistence type="predicted"/>
<feature type="transmembrane region" description="Helical" evidence="8">
    <location>
        <begin position="26"/>
        <end position="46"/>
    </location>
</feature>
<dbReference type="Proteomes" id="UP000502665">
    <property type="component" value="Chromosome"/>
</dbReference>
<evidence type="ECO:0000256" key="1">
    <source>
        <dbReference type="ARBA" id="ARBA00004651"/>
    </source>
</evidence>
<feature type="transmembrane region" description="Helical" evidence="8">
    <location>
        <begin position="464"/>
        <end position="483"/>
    </location>
</feature>
<feature type="transmembrane region" description="Helical" evidence="8">
    <location>
        <begin position="66"/>
        <end position="86"/>
    </location>
</feature>
<comment type="subcellular location">
    <subcellularLocation>
        <location evidence="1">Cell membrane</location>
        <topology evidence="1">Multi-pass membrane protein</topology>
    </subcellularLocation>
</comment>
<dbReference type="InterPro" id="IPR020846">
    <property type="entry name" value="MFS_dom"/>
</dbReference>
<feature type="transmembrane region" description="Helical" evidence="8">
    <location>
        <begin position="124"/>
        <end position="144"/>
    </location>
</feature>
<gene>
    <name evidence="10" type="ORF">G9272_40250</name>
</gene>
<evidence type="ECO:0000256" key="7">
    <source>
        <dbReference type="ARBA" id="ARBA00023251"/>
    </source>
</evidence>
<evidence type="ECO:0000256" key="3">
    <source>
        <dbReference type="ARBA" id="ARBA00022475"/>
    </source>
</evidence>
<sequence>MSPKTLTDGTRTGADQAPSAASAKKWWILAVVALAQLMVVLDATIVNIALPSAQADLGFSDGNRQWIVTAYALAFASLLLLGGRIADLFGRKTAFLIGVVGFAAVSALGGAATNFEMLVTARALQGAFGALLAPAALSLLNTTFTDAKERAKAFSVYGAIAGAGGAVGLLLGGILTDALDWRWTLYVNVAIAVVAVAGGWLLLSNHRDAENSKLDVPGTVLVAAGLFSLVYGFSNAETHDWDSPQTWGFLIAGGALLAAFAWWQTRAAHPLLPLRILLDRNRAASFLAVLISGAGMFGVFLFLTYYLQLNLGFSPTKTGLAFLPMVGALMVAAQVGTTALVPRLGPKAVIPLGFAIAAVGMAWLTGIGVGSDYVSAVLPQLVITGIGLGLVMPPAMQMATGGVAAEDAGVASATVNAMQQVGGSIGTALLNTLAASAAADYLVGKNPANKLVQAQATIESYTTAFWWSAGFFAAGAVIAFLLFRRGVPQQDADAAPVVHM</sequence>
<evidence type="ECO:0000256" key="8">
    <source>
        <dbReference type="SAM" id="Phobius"/>
    </source>
</evidence>
<keyword evidence="2" id="KW-0813">Transport</keyword>
<keyword evidence="5 8" id="KW-1133">Transmembrane helix</keyword>
<evidence type="ECO:0000256" key="2">
    <source>
        <dbReference type="ARBA" id="ARBA00022448"/>
    </source>
</evidence>
<feature type="domain" description="Major facilitator superfamily (MFS) profile" evidence="9">
    <location>
        <begin position="28"/>
        <end position="487"/>
    </location>
</feature>
<feature type="transmembrane region" description="Helical" evidence="8">
    <location>
        <begin position="284"/>
        <end position="307"/>
    </location>
</feature>
<feature type="transmembrane region" description="Helical" evidence="8">
    <location>
        <begin position="156"/>
        <end position="175"/>
    </location>
</feature>
<feature type="transmembrane region" description="Helical" evidence="8">
    <location>
        <begin position="93"/>
        <end position="112"/>
    </location>
</feature>
<dbReference type="NCBIfam" id="TIGR00711">
    <property type="entry name" value="efflux_EmrB"/>
    <property type="match status" value="1"/>
</dbReference>
<dbReference type="AlphaFoldDB" id="A0A6M4WZ47"/>
<dbReference type="InterPro" id="IPR005829">
    <property type="entry name" value="Sugar_transporter_CS"/>
</dbReference>
<evidence type="ECO:0000256" key="6">
    <source>
        <dbReference type="ARBA" id="ARBA00023136"/>
    </source>
</evidence>
<dbReference type="CDD" id="cd17321">
    <property type="entry name" value="MFS_MMR_MDR_like"/>
    <property type="match status" value="1"/>
</dbReference>
<dbReference type="Pfam" id="PF07690">
    <property type="entry name" value="MFS_1"/>
    <property type="match status" value="1"/>
</dbReference>
<feature type="transmembrane region" description="Helical" evidence="8">
    <location>
        <begin position="246"/>
        <end position="263"/>
    </location>
</feature>
<dbReference type="GO" id="GO:0046677">
    <property type="term" value="P:response to antibiotic"/>
    <property type="evidence" value="ECO:0007669"/>
    <property type="project" value="UniProtKB-KW"/>
</dbReference>
<dbReference type="EMBL" id="CP049838">
    <property type="protein sequence ID" value="QJT05790.1"/>
    <property type="molecule type" value="Genomic_DNA"/>
</dbReference>
<name>A0A6M4WZ47_9ACTN</name>
<evidence type="ECO:0000259" key="9">
    <source>
        <dbReference type="PROSITE" id="PS50850"/>
    </source>
</evidence>
<dbReference type="InterPro" id="IPR036259">
    <property type="entry name" value="MFS_trans_sf"/>
</dbReference>
<feature type="transmembrane region" description="Helical" evidence="8">
    <location>
        <begin position="425"/>
        <end position="444"/>
    </location>
</feature>
<dbReference type="InterPro" id="IPR004638">
    <property type="entry name" value="EmrB-like"/>
</dbReference>
<dbReference type="InterPro" id="IPR011701">
    <property type="entry name" value="MFS"/>
</dbReference>
<keyword evidence="4 8" id="KW-0812">Transmembrane</keyword>
<dbReference type="GO" id="GO:0005886">
    <property type="term" value="C:plasma membrane"/>
    <property type="evidence" value="ECO:0007669"/>
    <property type="project" value="UniProtKB-SubCell"/>
</dbReference>
<feature type="transmembrane region" description="Helical" evidence="8">
    <location>
        <begin position="214"/>
        <end position="234"/>
    </location>
</feature>
<dbReference type="RefSeq" id="WP_171401108.1">
    <property type="nucleotide sequence ID" value="NZ_CP049838.1"/>
</dbReference>
<dbReference type="Gene3D" id="1.20.1720.10">
    <property type="entry name" value="Multidrug resistance protein D"/>
    <property type="match status" value="1"/>
</dbReference>
<feature type="transmembrane region" description="Helical" evidence="8">
    <location>
        <begin position="348"/>
        <end position="367"/>
    </location>
</feature>
<dbReference type="PANTHER" id="PTHR42718">
    <property type="entry name" value="MAJOR FACILITATOR SUPERFAMILY MULTIDRUG TRANSPORTER MFSC"/>
    <property type="match status" value="1"/>
</dbReference>
<dbReference type="GO" id="GO:0022857">
    <property type="term" value="F:transmembrane transporter activity"/>
    <property type="evidence" value="ECO:0007669"/>
    <property type="project" value="InterPro"/>
</dbReference>
<dbReference type="PROSITE" id="PS00216">
    <property type="entry name" value="SUGAR_TRANSPORT_1"/>
    <property type="match status" value="1"/>
</dbReference>
<dbReference type="SUPFAM" id="SSF103473">
    <property type="entry name" value="MFS general substrate transporter"/>
    <property type="match status" value="1"/>
</dbReference>
<evidence type="ECO:0000256" key="4">
    <source>
        <dbReference type="ARBA" id="ARBA00022692"/>
    </source>
</evidence>
<evidence type="ECO:0000256" key="5">
    <source>
        <dbReference type="ARBA" id="ARBA00022989"/>
    </source>
</evidence>
<keyword evidence="7" id="KW-0046">Antibiotic resistance</keyword>
<dbReference type="PROSITE" id="PS50850">
    <property type="entry name" value="MFS"/>
    <property type="match status" value="1"/>
</dbReference>
<evidence type="ECO:0000313" key="10">
    <source>
        <dbReference type="EMBL" id="QJT05790.1"/>
    </source>
</evidence>
<dbReference type="PANTHER" id="PTHR42718:SF46">
    <property type="entry name" value="BLR6921 PROTEIN"/>
    <property type="match status" value="1"/>
</dbReference>